<dbReference type="AlphaFoldDB" id="A0A5B8A4Q5"/>
<evidence type="ECO:0000313" key="2">
    <source>
        <dbReference type="Proteomes" id="UP000305398"/>
    </source>
</evidence>
<protein>
    <submittedName>
        <fullName evidence="1">Uncharacterized protein</fullName>
    </submittedName>
</protein>
<proteinExistence type="predicted"/>
<sequence>MNTTVNLAALRAHADAIKQVDMSKSAGQKRLQQIATEVFAELNNWNEEQLPAKQAEEYSASFWTLVRLLPQRKRLPAMALRDQLLGVVYPLLNA</sequence>
<dbReference type="KEGG" id="hyj:FHG12_16315"/>
<dbReference type="EMBL" id="CP040896">
    <property type="protein sequence ID" value="QDA61565.1"/>
    <property type="molecule type" value="Genomic_DNA"/>
</dbReference>
<accession>A0A5B8A4Q5</accession>
<dbReference type="RefSeq" id="WP_139516739.1">
    <property type="nucleotide sequence ID" value="NZ_CP040896.1"/>
</dbReference>
<name>A0A5B8A4Q5_9BACT</name>
<evidence type="ECO:0000313" key="1">
    <source>
        <dbReference type="EMBL" id="QDA61565.1"/>
    </source>
</evidence>
<organism evidence="1 2">
    <name type="scientific">Hymenobacter jejuensis</name>
    <dbReference type="NCBI Taxonomy" id="2502781"/>
    <lineage>
        <taxon>Bacteria</taxon>
        <taxon>Pseudomonadati</taxon>
        <taxon>Bacteroidota</taxon>
        <taxon>Cytophagia</taxon>
        <taxon>Cytophagales</taxon>
        <taxon>Hymenobacteraceae</taxon>
        <taxon>Hymenobacter</taxon>
    </lineage>
</organism>
<keyword evidence="2" id="KW-1185">Reference proteome</keyword>
<reference evidence="1 2" key="1">
    <citation type="submission" date="2019-06" db="EMBL/GenBank/DDBJ databases">
        <authorList>
            <person name="Srinivasan S."/>
        </authorList>
    </citation>
    <scope>NUCLEOTIDE SEQUENCE [LARGE SCALE GENOMIC DNA]</scope>
    <source>
        <strain evidence="1 2">17J68-5</strain>
    </source>
</reference>
<gene>
    <name evidence="1" type="ORF">FHG12_16315</name>
</gene>
<dbReference type="Proteomes" id="UP000305398">
    <property type="component" value="Chromosome"/>
</dbReference>